<evidence type="ECO:0008006" key="3">
    <source>
        <dbReference type="Google" id="ProtNLM"/>
    </source>
</evidence>
<dbReference type="Gene3D" id="3.40.630.30">
    <property type="match status" value="1"/>
</dbReference>
<evidence type="ECO:0000313" key="1">
    <source>
        <dbReference type="EMBL" id="MDA3968065.1"/>
    </source>
</evidence>
<accession>A0ABT4VD40</accession>
<comment type="caution">
    <text evidence="1">The sequence shown here is derived from an EMBL/GenBank/DDBJ whole genome shotgun (WGS) entry which is preliminary data.</text>
</comment>
<dbReference type="SUPFAM" id="SSF55729">
    <property type="entry name" value="Acyl-CoA N-acyltransferases (Nat)"/>
    <property type="match status" value="1"/>
</dbReference>
<dbReference type="EMBL" id="JAQHXR010000001">
    <property type="protein sequence ID" value="MDA3968065.1"/>
    <property type="molecule type" value="Genomic_DNA"/>
</dbReference>
<evidence type="ECO:0000313" key="2">
    <source>
        <dbReference type="Proteomes" id="UP001210261"/>
    </source>
</evidence>
<dbReference type="RefSeq" id="WP_271020303.1">
    <property type="nucleotide sequence ID" value="NZ_JAQHXR010000001.1"/>
</dbReference>
<gene>
    <name evidence="1" type="ORF">PF021_00035</name>
</gene>
<protein>
    <recommendedName>
        <fullName evidence="3">N-acetyltransferase domain-containing protein</fullName>
    </recommendedName>
</protein>
<sequence>MKINTHNYAPYEGRFVNLREAEIEDSSFILSLRTDVKKSRYLHKTQNSLDNQAQYMQRYKTLNNEWYFIVISKEQKRLGTISIYPHEILIPHWNNQKNIDSDNLKAIGIGRWIMSDEASYVEVLESVCIAKRILFMDFLVDFEPFIAHKDNLKVLQFHKRWGARIVGSSGDLQLLELHRDDYLKNKVKFENMLKEGE</sequence>
<name>A0ABT4VD40_9HELI</name>
<organism evidence="1 2">
    <name type="scientific">Helicobacter ibis</name>
    <dbReference type="NCBI Taxonomy" id="2962633"/>
    <lineage>
        <taxon>Bacteria</taxon>
        <taxon>Pseudomonadati</taxon>
        <taxon>Campylobacterota</taxon>
        <taxon>Epsilonproteobacteria</taxon>
        <taxon>Campylobacterales</taxon>
        <taxon>Helicobacteraceae</taxon>
        <taxon>Helicobacter</taxon>
    </lineage>
</organism>
<dbReference type="InterPro" id="IPR016181">
    <property type="entry name" value="Acyl_CoA_acyltransferase"/>
</dbReference>
<keyword evidence="2" id="KW-1185">Reference proteome</keyword>
<proteinExistence type="predicted"/>
<reference evidence="1 2" key="1">
    <citation type="submission" date="2023-01" db="EMBL/GenBank/DDBJ databases">
        <title>Description of Helicobacter ibis sp. nov. isolated from faecal droppings of black-faced ibis (Theristicus melanopis).</title>
        <authorList>
            <person name="Lopez-Cantillo M."/>
            <person name="Vidal-Veuthey B."/>
            <person name="Mella A."/>
            <person name="De La Haba R."/>
            <person name="Collado L."/>
        </authorList>
    </citation>
    <scope>NUCLEOTIDE SEQUENCE [LARGE SCALE GENOMIC DNA]</scope>
    <source>
        <strain evidence="1 2">A82</strain>
    </source>
</reference>
<dbReference type="Proteomes" id="UP001210261">
    <property type="component" value="Unassembled WGS sequence"/>
</dbReference>